<comment type="catalytic activity">
    <reaction evidence="6 8">
        <text>L-glutamate + H(+) = 4-aminobutanoate + CO2</text>
        <dbReference type="Rhea" id="RHEA:17785"/>
        <dbReference type="ChEBI" id="CHEBI:15378"/>
        <dbReference type="ChEBI" id="CHEBI:16526"/>
        <dbReference type="ChEBI" id="CHEBI:29985"/>
        <dbReference type="ChEBI" id="CHEBI:59888"/>
        <dbReference type="EC" id="4.1.1.15"/>
    </reaction>
</comment>
<keyword evidence="10" id="KW-1185">Reference proteome</keyword>
<keyword evidence="8" id="KW-0210">Decarboxylase</keyword>
<dbReference type="InterPro" id="IPR010107">
    <property type="entry name" value="Glutamate_decarboxylase"/>
</dbReference>
<evidence type="ECO:0000256" key="1">
    <source>
        <dbReference type="ARBA" id="ARBA00001933"/>
    </source>
</evidence>
<dbReference type="Gene3D" id="3.90.1150.160">
    <property type="match status" value="1"/>
</dbReference>
<keyword evidence="4 7" id="KW-0663">Pyridoxal phosphate</keyword>
<dbReference type="NCBIfam" id="TIGR01788">
    <property type="entry name" value="Glu-decarb-GAD"/>
    <property type="match status" value="1"/>
</dbReference>
<sequence>MQNNNTPYEKIHVLQEGIPAYEALERISKELEKDGLPNYDLGSYTAIEMPAEAKLLIQLTLGKNMINKNEYSQTTIIHERLVKIIGNLLHVPDENDICGSSTTGSSEAIFMALLAAKWRWKQNGNQGDPNLVLCSNAHISWHKSARFLDIQVREVPLHIVNEYPIEAVRASIDENTIGVVAVLGCTYVGFCDPIVQINEMLEAVNTQYGWDVGIHVDAAIGGFVYPFVAHLQKVRWDFRLPLVKSINLSGHKYGLVYPGLGWLLFRDQNCFPEELKTTAEYLYGVSKSFTVSFSRSSSLIIAQQFCFLHYGMNGYKNIIENCLWNAEILTEAIQKCNFLQLVSESTLPIVAFKFTEEPSFPLVIYTELLRKRKWMLPYYKLSGELEDTVMRIVIRKDMTLEMIFRLVEDLEECYKIVKNEYTT</sequence>
<dbReference type="SUPFAM" id="SSF53383">
    <property type="entry name" value="PLP-dependent transferases"/>
    <property type="match status" value="1"/>
</dbReference>
<protein>
    <recommendedName>
        <fullName evidence="3 8">Glutamate decarboxylase</fullName>
        <ecNumber evidence="3 8">4.1.1.15</ecNumber>
    </recommendedName>
</protein>
<organism evidence="9 10">
    <name type="scientific">Aquimarina hainanensis</name>
    <dbReference type="NCBI Taxonomy" id="1578017"/>
    <lineage>
        <taxon>Bacteria</taxon>
        <taxon>Pseudomonadati</taxon>
        <taxon>Bacteroidota</taxon>
        <taxon>Flavobacteriia</taxon>
        <taxon>Flavobacteriales</taxon>
        <taxon>Flavobacteriaceae</taxon>
        <taxon>Aquimarina</taxon>
    </lineage>
</organism>
<evidence type="ECO:0000256" key="5">
    <source>
        <dbReference type="ARBA" id="ARBA00023239"/>
    </source>
</evidence>
<dbReference type="GO" id="GO:0004351">
    <property type="term" value="F:glutamate decarboxylase activity"/>
    <property type="evidence" value="ECO:0007669"/>
    <property type="project" value="UniProtKB-EC"/>
</dbReference>
<evidence type="ECO:0000256" key="3">
    <source>
        <dbReference type="ARBA" id="ARBA00012421"/>
    </source>
</evidence>
<evidence type="ECO:0000256" key="7">
    <source>
        <dbReference type="RuleBase" id="RU000382"/>
    </source>
</evidence>
<dbReference type="EMBL" id="JBHULX010000039">
    <property type="protein sequence ID" value="MFD2592566.1"/>
    <property type="molecule type" value="Genomic_DNA"/>
</dbReference>
<dbReference type="Pfam" id="PF00282">
    <property type="entry name" value="Pyridoxal_deC"/>
    <property type="match status" value="1"/>
</dbReference>
<evidence type="ECO:0000256" key="6">
    <source>
        <dbReference type="ARBA" id="ARBA00048868"/>
    </source>
</evidence>
<dbReference type="Proteomes" id="UP001597459">
    <property type="component" value="Unassembled WGS sequence"/>
</dbReference>
<dbReference type="EC" id="4.1.1.15" evidence="3 8"/>
<dbReference type="RefSeq" id="WP_176030438.1">
    <property type="nucleotide sequence ID" value="NZ_JBHSJV010000001.1"/>
</dbReference>
<gene>
    <name evidence="9" type="ORF">ACFSTE_17145</name>
</gene>
<comment type="caution">
    <text evidence="9">The sequence shown here is derived from an EMBL/GenBank/DDBJ whole genome shotgun (WGS) entry which is preliminary data.</text>
</comment>
<dbReference type="PANTHER" id="PTHR43321:SF3">
    <property type="entry name" value="GLUTAMATE DECARBOXYLASE"/>
    <property type="match status" value="1"/>
</dbReference>
<evidence type="ECO:0000313" key="9">
    <source>
        <dbReference type="EMBL" id="MFD2592566.1"/>
    </source>
</evidence>
<accession>A0ABW5NBS7</accession>
<evidence type="ECO:0000256" key="4">
    <source>
        <dbReference type="ARBA" id="ARBA00022898"/>
    </source>
</evidence>
<comment type="similarity">
    <text evidence="2 7">Belongs to the group II decarboxylase family.</text>
</comment>
<reference evidence="10" key="1">
    <citation type="journal article" date="2019" name="Int. J. Syst. Evol. Microbiol.">
        <title>The Global Catalogue of Microorganisms (GCM) 10K type strain sequencing project: providing services to taxonomists for standard genome sequencing and annotation.</title>
        <authorList>
            <consortium name="The Broad Institute Genomics Platform"/>
            <consortium name="The Broad Institute Genome Sequencing Center for Infectious Disease"/>
            <person name="Wu L."/>
            <person name="Ma J."/>
        </authorList>
    </citation>
    <scope>NUCLEOTIDE SEQUENCE [LARGE SCALE GENOMIC DNA]</scope>
    <source>
        <strain evidence="10">KCTC 42423</strain>
    </source>
</reference>
<evidence type="ECO:0000256" key="8">
    <source>
        <dbReference type="RuleBase" id="RU361171"/>
    </source>
</evidence>
<dbReference type="InterPro" id="IPR015421">
    <property type="entry name" value="PyrdxlP-dep_Trfase_major"/>
</dbReference>
<dbReference type="InterPro" id="IPR015424">
    <property type="entry name" value="PyrdxlP-dep_Trfase"/>
</dbReference>
<dbReference type="PANTHER" id="PTHR43321">
    <property type="entry name" value="GLUTAMATE DECARBOXYLASE"/>
    <property type="match status" value="1"/>
</dbReference>
<comment type="cofactor">
    <cofactor evidence="1 7">
        <name>pyridoxal 5'-phosphate</name>
        <dbReference type="ChEBI" id="CHEBI:597326"/>
    </cofactor>
</comment>
<dbReference type="InterPro" id="IPR002129">
    <property type="entry name" value="PyrdxlP-dep_de-COase"/>
</dbReference>
<dbReference type="Gene3D" id="3.40.640.10">
    <property type="entry name" value="Type I PLP-dependent aspartate aminotransferase-like (Major domain)"/>
    <property type="match status" value="1"/>
</dbReference>
<evidence type="ECO:0000256" key="2">
    <source>
        <dbReference type="ARBA" id="ARBA00009533"/>
    </source>
</evidence>
<proteinExistence type="inferred from homology"/>
<name>A0ABW5NBS7_9FLAO</name>
<evidence type="ECO:0000313" key="10">
    <source>
        <dbReference type="Proteomes" id="UP001597459"/>
    </source>
</evidence>
<keyword evidence="5 7" id="KW-0456">Lyase</keyword>